<dbReference type="EMBL" id="JAANOH010000002">
    <property type="protein sequence ID" value="MCZ2475298.1"/>
    <property type="molecule type" value="Genomic_DNA"/>
</dbReference>
<dbReference type="SUPFAM" id="SSF50939">
    <property type="entry name" value="Sialidases"/>
    <property type="match status" value="1"/>
</dbReference>
<evidence type="ECO:0000256" key="3">
    <source>
        <dbReference type="SAM" id="SignalP"/>
    </source>
</evidence>
<dbReference type="PANTHER" id="PTHR47199">
    <property type="entry name" value="PHOTOSYSTEM II STABILITY/ASSEMBLY FACTOR HCF136, CHLOROPLASTIC"/>
    <property type="match status" value="1"/>
</dbReference>
<gene>
    <name evidence="5" type="ORF">G9H61_07570</name>
</gene>
<keyword evidence="6" id="KW-1185">Reference proteome</keyword>
<evidence type="ECO:0000313" key="6">
    <source>
        <dbReference type="Proteomes" id="UP001321186"/>
    </source>
</evidence>
<sequence length="349" mass="39064">MKIRSFLLVLSLFVNLASYAQWINIPLKTQASFRAIRSHKNQIWIGGTQGMVIHSNDGGASWQEQQVPGAEKLDFRDLAVIDKQKIILMSAGPADKGAAKLYFSKDHGQSWSIMFEKKLGPYFFDAIAWNQKKQEGIMLSDPMNGQFPLFLIKNGGEKVEEIKISSFPALLPREAAFAASGSSLLWINGKLNLVTGGSAQARILQSQDETFTKFQVMHQSIPADSSSGFFSISARNKTNYWVVGGNYLRLNENNIGILESKDAGKSWNKISNTPNFYMEKVLWTGKYWIVVGPSQSAAYNPKTKKWISLGETHFHNMLLHKKHLFAVGSKGTLAKMSLTYLDQLFLSEK</sequence>
<organism evidence="5 6">
    <name type="scientific">Aquirufa ecclesiirivi</name>
    <dbReference type="NCBI Taxonomy" id="2715124"/>
    <lineage>
        <taxon>Bacteria</taxon>
        <taxon>Pseudomonadati</taxon>
        <taxon>Bacteroidota</taxon>
        <taxon>Cytophagia</taxon>
        <taxon>Cytophagales</taxon>
        <taxon>Flectobacillaceae</taxon>
        <taxon>Aquirufa</taxon>
    </lineage>
</organism>
<comment type="caution">
    <text evidence="5">The sequence shown here is derived from an EMBL/GenBank/DDBJ whole genome shotgun (WGS) entry which is preliminary data.</text>
</comment>
<protein>
    <recommendedName>
        <fullName evidence="4">Photosynthesis system II assembly factor Ycf48/Hcf136-like domain-containing protein</fullName>
    </recommendedName>
</protein>
<evidence type="ECO:0000313" key="5">
    <source>
        <dbReference type="EMBL" id="MCZ2475298.1"/>
    </source>
</evidence>
<dbReference type="Proteomes" id="UP001321186">
    <property type="component" value="Unassembled WGS sequence"/>
</dbReference>
<dbReference type="Gene3D" id="2.130.10.10">
    <property type="entry name" value="YVTN repeat-like/Quinoprotein amine dehydrogenase"/>
    <property type="match status" value="1"/>
</dbReference>
<dbReference type="InterPro" id="IPR028203">
    <property type="entry name" value="PSII_CF48-like_dom"/>
</dbReference>
<dbReference type="InterPro" id="IPR036278">
    <property type="entry name" value="Sialidase_sf"/>
</dbReference>
<dbReference type="PANTHER" id="PTHR47199:SF2">
    <property type="entry name" value="PHOTOSYSTEM II STABILITY_ASSEMBLY FACTOR HCF136, CHLOROPLASTIC"/>
    <property type="match status" value="1"/>
</dbReference>
<dbReference type="Pfam" id="PF14870">
    <property type="entry name" value="PSII_BNR"/>
    <property type="match status" value="1"/>
</dbReference>
<keyword evidence="1" id="KW-0602">Photosynthesis</keyword>
<evidence type="ECO:0000256" key="1">
    <source>
        <dbReference type="ARBA" id="ARBA00022531"/>
    </source>
</evidence>
<keyword evidence="3" id="KW-0732">Signal</keyword>
<feature type="signal peptide" evidence="3">
    <location>
        <begin position="1"/>
        <end position="20"/>
    </location>
</feature>
<reference evidence="5 6" key="1">
    <citation type="submission" date="2020-03" db="EMBL/GenBank/DDBJ databases">
        <authorList>
            <person name="Pitt A."/>
            <person name="Hahn M.W."/>
        </authorList>
    </citation>
    <scope>NUCLEOTIDE SEQUENCE [LARGE SCALE GENOMIC DNA]</scope>
    <source>
        <strain evidence="5 6">5A-MARBSE</strain>
    </source>
</reference>
<feature type="chain" id="PRO_5047097904" description="Photosynthesis system II assembly factor Ycf48/Hcf136-like domain-containing protein" evidence="3">
    <location>
        <begin position="21"/>
        <end position="349"/>
    </location>
</feature>
<proteinExistence type="predicted"/>
<evidence type="ECO:0000256" key="2">
    <source>
        <dbReference type="ARBA" id="ARBA00023276"/>
    </source>
</evidence>
<dbReference type="CDD" id="cd15482">
    <property type="entry name" value="Sialidase_non-viral"/>
    <property type="match status" value="1"/>
</dbReference>
<name>A0ABT4JH91_9BACT</name>
<accession>A0ABT4JH91</accession>
<feature type="domain" description="Photosynthesis system II assembly factor Ycf48/Hcf136-like" evidence="4">
    <location>
        <begin position="17"/>
        <end position="119"/>
    </location>
</feature>
<keyword evidence="2" id="KW-0604">Photosystem II</keyword>
<evidence type="ECO:0000259" key="4">
    <source>
        <dbReference type="Pfam" id="PF14870"/>
    </source>
</evidence>
<dbReference type="InterPro" id="IPR015943">
    <property type="entry name" value="WD40/YVTN_repeat-like_dom_sf"/>
</dbReference>